<name>A0A2M6WRV4_9BACT</name>
<dbReference type="Pfam" id="PF05168">
    <property type="entry name" value="HEPN"/>
    <property type="match status" value="1"/>
</dbReference>
<dbReference type="EMBL" id="PFAO01000026">
    <property type="protein sequence ID" value="PIT95446.1"/>
    <property type="molecule type" value="Genomic_DNA"/>
</dbReference>
<protein>
    <submittedName>
        <fullName evidence="2">DNA-binding protein</fullName>
    </submittedName>
</protein>
<accession>A0A2M6WRV4</accession>
<evidence type="ECO:0000313" key="2">
    <source>
        <dbReference type="EMBL" id="PIT95446.1"/>
    </source>
</evidence>
<dbReference type="InterPro" id="IPR007842">
    <property type="entry name" value="HEPN_dom"/>
</dbReference>
<reference evidence="3" key="1">
    <citation type="submission" date="2017-09" db="EMBL/GenBank/DDBJ databases">
        <title>Depth-based differentiation of microbial function through sediment-hosted aquifers and enrichment of novel symbionts in the deep terrestrial subsurface.</title>
        <authorList>
            <person name="Probst A.J."/>
            <person name="Ladd B."/>
            <person name="Jarett J.K."/>
            <person name="Geller-Mcgrath D.E."/>
            <person name="Sieber C.M.K."/>
            <person name="Emerson J.B."/>
            <person name="Anantharaman K."/>
            <person name="Thomas B.C."/>
            <person name="Malmstrom R."/>
            <person name="Stieglmeier M."/>
            <person name="Klingl A."/>
            <person name="Woyke T."/>
            <person name="Ryan C.M."/>
            <person name="Banfield J.F."/>
        </authorList>
    </citation>
    <scope>NUCLEOTIDE SEQUENCE [LARGE SCALE GENOMIC DNA]</scope>
</reference>
<dbReference type="Gene3D" id="1.20.120.330">
    <property type="entry name" value="Nucleotidyltransferases domain 2"/>
    <property type="match status" value="1"/>
</dbReference>
<proteinExistence type="predicted"/>
<evidence type="ECO:0000259" key="1">
    <source>
        <dbReference type="PROSITE" id="PS50910"/>
    </source>
</evidence>
<dbReference type="Proteomes" id="UP000228964">
    <property type="component" value="Unassembled WGS sequence"/>
</dbReference>
<gene>
    <name evidence="2" type="ORF">COT96_01250</name>
</gene>
<evidence type="ECO:0000313" key="3">
    <source>
        <dbReference type="Proteomes" id="UP000228964"/>
    </source>
</evidence>
<dbReference type="AlphaFoldDB" id="A0A2M6WRV4"/>
<dbReference type="SUPFAM" id="SSF81593">
    <property type="entry name" value="Nucleotidyltransferase substrate binding subunit/domain"/>
    <property type="match status" value="1"/>
</dbReference>
<dbReference type="PROSITE" id="PS50910">
    <property type="entry name" value="HEPN"/>
    <property type="match status" value="1"/>
</dbReference>
<feature type="domain" description="HEPN" evidence="1">
    <location>
        <begin position="15"/>
        <end position="128"/>
    </location>
</feature>
<dbReference type="GO" id="GO:0003677">
    <property type="term" value="F:DNA binding"/>
    <property type="evidence" value="ECO:0007669"/>
    <property type="project" value="UniProtKB-KW"/>
</dbReference>
<organism evidence="2 3">
    <name type="scientific">Candidatus Falkowbacteria bacterium CG10_big_fil_rev_8_21_14_0_10_38_22</name>
    <dbReference type="NCBI Taxonomy" id="1974564"/>
    <lineage>
        <taxon>Bacteria</taxon>
        <taxon>Candidatus Falkowiibacteriota</taxon>
    </lineage>
</organism>
<keyword evidence="2" id="KW-0238">DNA-binding</keyword>
<comment type="caution">
    <text evidence="2">The sequence shown here is derived from an EMBL/GenBank/DDBJ whole genome shotgun (WGS) entry which is preliminary data.</text>
</comment>
<sequence>MSDKINIQRSVQYWLKTSEHDYKTMQGLFKIKRYADSLFYGHIVLEKILKAQVVKTTRQEAPRTHNLAVLAKMSGIDFTKADLEFLATVNRFNMRARYPDIKLNFYKLSTAKYTKDKLDKIKKFYQTLCQNLKLKK</sequence>
<dbReference type="SMART" id="SM00748">
    <property type="entry name" value="HEPN"/>
    <property type="match status" value="1"/>
</dbReference>